<feature type="domain" description="Potassium channel" evidence="11">
    <location>
        <begin position="933"/>
        <end position="993"/>
    </location>
</feature>
<feature type="region of interest" description="Disordered" evidence="9">
    <location>
        <begin position="1"/>
        <end position="116"/>
    </location>
</feature>
<reference evidence="12 13" key="1">
    <citation type="journal article" date="2021" name="Sci. Rep.">
        <title>The genome of the diatom Chaetoceros tenuissimus carries an ancient integrated fragment of an extant virus.</title>
        <authorList>
            <person name="Hongo Y."/>
            <person name="Kimura K."/>
            <person name="Takaki Y."/>
            <person name="Yoshida Y."/>
            <person name="Baba S."/>
            <person name="Kobayashi G."/>
            <person name="Nagasaki K."/>
            <person name="Hano T."/>
            <person name="Tomaru Y."/>
        </authorList>
    </citation>
    <scope>NUCLEOTIDE SEQUENCE [LARGE SCALE GENOMIC DNA]</scope>
    <source>
        <strain evidence="12 13">NIES-3715</strain>
    </source>
</reference>
<feature type="transmembrane region" description="Helical" evidence="10">
    <location>
        <begin position="684"/>
        <end position="703"/>
    </location>
</feature>
<evidence type="ECO:0000256" key="2">
    <source>
        <dbReference type="ARBA" id="ARBA00022448"/>
    </source>
</evidence>
<dbReference type="InterPro" id="IPR018247">
    <property type="entry name" value="EF_Hand_1_Ca_BS"/>
</dbReference>
<dbReference type="Pfam" id="PF07885">
    <property type="entry name" value="Ion_trans_2"/>
    <property type="match status" value="2"/>
</dbReference>
<feature type="compositionally biased region" description="Polar residues" evidence="9">
    <location>
        <begin position="92"/>
        <end position="112"/>
    </location>
</feature>
<feature type="region of interest" description="Disordered" evidence="9">
    <location>
        <begin position="302"/>
        <end position="368"/>
    </location>
</feature>
<sequence>MSSHEFQMPTLDETDEIRNIQPLPPSQESSQEPMQHHPSPPIRQSNTNTDNLHESPDNSNAHYLSEPSLSEDGTNTNTSYPTPTSPLHQAIVTHSPSNTSLSSIGSPSINNSKGRKKIQYQFTYADRKLAPMNAMTSPVVKNEEEEKVQVVEKKVQISEECIIPTHHRTESNVTCTPDSQRYLTAQESSDDDVDDDLSDGSSGISYDEEEDADNENDGNDEDDDAILGDEISHISDAEDPVNISATNISFDVSDSEEVENENDIMDKEQNMEKVHSPENKRVTATISTSPMDTIKNQEELITPKRKTSSNDLNAFIMSPQQEQDMRQKLVKSISLPVSLQEDQSRKNTKNNDKRHRRTRSGDDKAATLVGKSAWAGMELHKLPLPHEREDDDDDTFDSSKNPLEENHLSSKSSSSNNVDARKTRRRSRRNSPVLEQTLKSPNLQSPMQDNVSSPMEEGIPISTRFSPKVSTGIVRSGDVKRDGEYIVQSIERQDSFASANTAESDFSWISRGTGGLNTSINDSFIKRSPLGKGSIGGTMLTPPTANKQRIRKEIGHSDGLHSMHHHSEEQIRKEKAFDEHMKEISNLPRSPTRPPKLQSEGKYPTFICPRCKTEQRQFVTVASATKKTEEQSKFFAFYFFIYTILALFICGSEEGWPPLDCLYFSVTTLTGTGFGDYVPQSPSAKIICSIFIYIGISCFGLILGDMHVNALDEAARKQAKENLSANCTSCARLDSSLRSDFHGDNSTLTSGYISERKYNFSRPSYDPANETTSLLQLDRKTDPLYFGSTGLNTITESPSPGHEDKLGTEYPIIPPQPQFSSPGATAPVATMTRQKHTRHSSLDSPGMNNIFDPGYMAASRKKGDKARFPHPDDVLPIDDGVSDIDDQESRGNFSTWSGASNEIETNELYAPVSRIKAAKYVFLTLKQACINSIVVILFGSIGFYYIEKMSIVDAFYFTLVMFTTVGYGDVVPQTPPGKAFCVVYSFAAMYYYLHQMSMISMIPLELRKRRIEREVLMQFGDELDDAALEELATGPLVKRLQMSENSPEGLNHCTREMFALAMLVRLGRVSENDVRSTFAAFKKLDRDNDGLLTSKEVIMSTMERRKKEQGIGRPSRPFPDDAKQIARPQGFESRPRGNSIESNYSALTYEDGDADHFANLNWAAQHQV</sequence>
<evidence type="ECO:0000313" key="12">
    <source>
        <dbReference type="EMBL" id="GFH61348.1"/>
    </source>
</evidence>
<dbReference type="Gene3D" id="1.10.287.70">
    <property type="match status" value="2"/>
</dbReference>
<accession>A0AAD3DBH6</accession>
<dbReference type="InterPro" id="IPR003280">
    <property type="entry name" value="2pore_dom_K_chnl"/>
</dbReference>
<dbReference type="SUPFAM" id="SSF81324">
    <property type="entry name" value="Voltage-gated potassium channels"/>
    <property type="match status" value="2"/>
</dbReference>
<feature type="compositionally biased region" description="Low complexity" evidence="9">
    <location>
        <begin position="74"/>
        <end position="86"/>
    </location>
</feature>
<feature type="compositionally biased region" description="Basic and acidic residues" evidence="9">
    <location>
        <begin position="342"/>
        <end position="351"/>
    </location>
</feature>
<keyword evidence="2 8" id="KW-0813">Transport</keyword>
<name>A0AAD3DBH6_9STRA</name>
<feature type="compositionally biased region" description="Polar residues" evidence="9">
    <location>
        <begin position="433"/>
        <end position="453"/>
    </location>
</feature>
<evidence type="ECO:0000256" key="7">
    <source>
        <dbReference type="ARBA" id="ARBA00023303"/>
    </source>
</evidence>
<dbReference type="EMBL" id="BLLK01000074">
    <property type="protein sequence ID" value="GFH61348.1"/>
    <property type="molecule type" value="Genomic_DNA"/>
</dbReference>
<feature type="region of interest" description="Disordered" evidence="9">
    <location>
        <begin position="1103"/>
        <end position="1139"/>
    </location>
</feature>
<feature type="domain" description="Potassium channel" evidence="11">
    <location>
        <begin position="638"/>
        <end position="706"/>
    </location>
</feature>
<gene>
    <name evidence="12" type="ORF">CTEN210_17824</name>
</gene>
<feature type="region of interest" description="Disordered" evidence="9">
    <location>
        <begin position="164"/>
        <end position="243"/>
    </location>
</feature>
<feature type="compositionally biased region" description="Polar residues" evidence="9">
    <location>
        <begin position="57"/>
        <end position="73"/>
    </location>
</feature>
<dbReference type="GO" id="GO:0030322">
    <property type="term" value="P:stabilization of membrane potential"/>
    <property type="evidence" value="ECO:0007669"/>
    <property type="project" value="TreeGrafter"/>
</dbReference>
<comment type="caution">
    <text evidence="12">The sequence shown here is derived from an EMBL/GenBank/DDBJ whole genome shotgun (WGS) entry which is preliminary data.</text>
</comment>
<dbReference type="PANTHER" id="PTHR11003">
    <property type="entry name" value="POTASSIUM CHANNEL, SUBFAMILY K"/>
    <property type="match status" value="1"/>
</dbReference>
<feature type="compositionally biased region" description="Polar residues" evidence="9">
    <location>
        <begin position="171"/>
        <end position="187"/>
    </location>
</feature>
<keyword evidence="3 8" id="KW-0812">Transmembrane</keyword>
<dbReference type="PRINTS" id="PR01333">
    <property type="entry name" value="2POREKCHANEL"/>
</dbReference>
<evidence type="ECO:0000313" key="13">
    <source>
        <dbReference type="Proteomes" id="UP001054902"/>
    </source>
</evidence>
<evidence type="ECO:0000256" key="3">
    <source>
        <dbReference type="ARBA" id="ARBA00022692"/>
    </source>
</evidence>
<comment type="subcellular location">
    <subcellularLocation>
        <location evidence="1">Membrane</location>
        <topology evidence="1">Multi-pass membrane protein</topology>
    </subcellularLocation>
</comment>
<dbReference type="Proteomes" id="UP001054902">
    <property type="component" value="Unassembled WGS sequence"/>
</dbReference>
<feature type="compositionally biased region" description="Acidic residues" evidence="9">
    <location>
        <begin position="188"/>
        <end position="198"/>
    </location>
</feature>
<comment type="similarity">
    <text evidence="8">Belongs to the two pore domain potassium channel (TC 1.A.1.8) family.</text>
</comment>
<evidence type="ECO:0000256" key="10">
    <source>
        <dbReference type="SAM" id="Phobius"/>
    </source>
</evidence>
<feature type="transmembrane region" description="Helical" evidence="10">
    <location>
        <begin position="634"/>
        <end position="650"/>
    </location>
</feature>
<organism evidence="12 13">
    <name type="scientific">Chaetoceros tenuissimus</name>
    <dbReference type="NCBI Taxonomy" id="426638"/>
    <lineage>
        <taxon>Eukaryota</taxon>
        <taxon>Sar</taxon>
        <taxon>Stramenopiles</taxon>
        <taxon>Ochrophyta</taxon>
        <taxon>Bacillariophyta</taxon>
        <taxon>Coscinodiscophyceae</taxon>
        <taxon>Chaetocerotophycidae</taxon>
        <taxon>Chaetocerotales</taxon>
        <taxon>Chaetocerotaceae</taxon>
        <taxon>Chaetoceros</taxon>
    </lineage>
</organism>
<evidence type="ECO:0000256" key="4">
    <source>
        <dbReference type="ARBA" id="ARBA00022989"/>
    </source>
</evidence>
<evidence type="ECO:0000256" key="1">
    <source>
        <dbReference type="ARBA" id="ARBA00004141"/>
    </source>
</evidence>
<evidence type="ECO:0000259" key="11">
    <source>
        <dbReference type="Pfam" id="PF07885"/>
    </source>
</evidence>
<evidence type="ECO:0000256" key="8">
    <source>
        <dbReference type="RuleBase" id="RU003857"/>
    </source>
</evidence>
<feature type="transmembrane region" description="Helical" evidence="10">
    <location>
        <begin position="928"/>
        <end position="946"/>
    </location>
</feature>
<dbReference type="GO" id="GO:0005886">
    <property type="term" value="C:plasma membrane"/>
    <property type="evidence" value="ECO:0007669"/>
    <property type="project" value="TreeGrafter"/>
</dbReference>
<keyword evidence="13" id="KW-1185">Reference proteome</keyword>
<dbReference type="GO" id="GO:0005737">
    <property type="term" value="C:cytoplasm"/>
    <property type="evidence" value="ECO:0007669"/>
    <property type="project" value="UniProtKB-ARBA"/>
</dbReference>
<dbReference type="GO" id="GO:0015271">
    <property type="term" value="F:outward rectifier potassium channel activity"/>
    <property type="evidence" value="ECO:0007669"/>
    <property type="project" value="TreeGrafter"/>
</dbReference>
<proteinExistence type="inferred from homology"/>
<keyword evidence="5 8" id="KW-0406">Ion transport</keyword>
<dbReference type="PANTHER" id="PTHR11003:SF291">
    <property type="entry name" value="IP11374P"/>
    <property type="match status" value="1"/>
</dbReference>
<dbReference type="GO" id="GO:0022841">
    <property type="term" value="F:potassium ion leak channel activity"/>
    <property type="evidence" value="ECO:0007669"/>
    <property type="project" value="TreeGrafter"/>
</dbReference>
<feature type="compositionally biased region" description="Acidic residues" evidence="9">
    <location>
        <begin position="206"/>
        <end position="227"/>
    </location>
</feature>
<feature type="region of interest" description="Disordered" evidence="9">
    <location>
        <begin position="383"/>
        <end position="464"/>
    </location>
</feature>
<dbReference type="InterPro" id="IPR013099">
    <property type="entry name" value="K_chnl_dom"/>
</dbReference>
<evidence type="ECO:0000256" key="9">
    <source>
        <dbReference type="SAM" id="MobiDB-lite"/>
    </source>
</evidence>
<keyword evidence="6 10" id="KW-0472">Membrane</keyword>
<evidence type="ECO:0000256" key="5">
    <source>
        <dbReference type="ARBA" id="ARBA00023065"/>
    </source>
</evidence>
<dbReference type="PROSITE" id="PS00018">
    <property type="entry name" value="EF_HAND_1"/>
    <property type="match status" value="1"/>
</dbReference>
<dbReference type="AlphaFoldDB" id="A0AAD3DBH6"/>
<keyword evidence="7 8" id="KW-0407">Ion channel</keyword>
<protein>
    <recommendedName>
        <fullName evidence="11">Potassium channel domain-containing protein</fullName>
    </recommendedName>
</protein>
<keyword evidence="4 10" id="KW-1133">Transmembrane helix</keyword>
<feature type="transmembrane region" description="Helical" evidence="10">
    <location>
        <begin position="982"/>
        <end position="1004"/>
    </location>
</feature>
<evidence type="ECO:0000256" key="6">
    <source>
        <dbReference type="ARBA" id="ARBA00023136"/>
    </source>
</evidence>